<comment type="caution">
    <text evidence="2">The sequence shown here is derived from an EMBL/GenBank/DDBJ whole genome shotgun (WGS) entry which is preliminary data.</text>
</comment>
<gene>
    <name evidence="2" type="ORF">Tci_062236</name>
</gene>
<evidence type="ECO:0000259" key="1">
    <source>
        <dbReference type="Pfam" id="PF16363"/>
    </source>
</evidence>
<dbReference type="Pfam" id="PF16363">
    <property type="entry name" value="GDP_Man_Dehyd"/>
    <property type="match status" value="1"/>
</dbReference>
<dbReference type="PANTHER" id="PTHR43000">
    <property type="entry name" value="DTDP-D-GLUCOSE 4,6-DEHYDRATASE-RELATED"/>
    <property type="match status" value="1"/>
</dbReference>
<dbReference type="AlphaFoldDB" id="A0A6L2NVD6"/>
<dbReference type="Gene3D" id="3.40.50.720">
    <property type="entry name" value="NAD(P)-binding Rossmann-like Domain"/>
    <property type="match status" value="1"/>
</dbReference>
<protein>
    <submittedName>
        <fullName evidence="2">Trifunctional UDP-glucose 4,6-dehydratase/UDP-4-keto-6-deoxy-D-glucose 3,5-epimerase/UDP-4-keto-L-rhamnose-reductase RHM1-like</fullName>
    </submittedName>
</protein>
<dbReference type="InterPro" id="IPR036291">
    <property type="entry name" value="NAD(P)-bd_dom_sf"/>
</dbReference>
<dbReference type="SUPFAM" id="SSF51735">
    <property type="entry name" value="NAD(P)-binding Rossmann-fold domains"/>
    <property type="match status" value="1"/>
</dbReference>
<proteinExistence type="predicted"/>
<evidence type="ECO:0000313" key="2">
    <source>
        <dbReference type="EMBL" id="GEU90258.1"/>
    </source>
</evidence>
<sequence length="215" mass="23562">MRNNICGTHVLLEACKVSSQVRMFIHVSTDEVYGETEEDVIVVNHEASQLFPTNPYLATKAAAEMLVMAYGEVGNVYNIGTKRERRVIDAAKDMSKLFNMDANASIMFVENRLFNDQRPLGGIPAILIGGGDVSGVMLPHPRMLMTPGEVDRLADGPDHTEFYVADPTINIAQIGLPTIKPTHVFNAAGVTSRPKIGVNLTRRKLSVPMSWAHST</sequence>
<reference evidence="2" key="1">
    <citation type="journal article" date="2019" name="Sci. Rep.">
        <title>Draft genome of Tanacetum cinerariifolium, the natural source of mosquito coil.</title>
        <authorList>
            <person name="Yamashiro T."/>
            <person name="Shiraishi A."/>
            <person name="Satake H."/>
            <person name="Nakayama K."/>
        </authorList>
    </citation>
    <scope>NUCLEOTIDE SEQUENCE</scope>
</reference>
<dbReference type="EMBL" id="BKCJ010010147">
    <property type="protein sequence ID" value="GEU90258.1"/>
    <property type="molecule type" value="Genomic_DNA"/>
</dbReference>
<organism evidence="2">
    <name type="scientific">Tanacetum cinerariifolium</name>
    <name type="common">Dalmatian daisy</name>
    <name type="synonym">Chrysanthemum cinerariifolium</name>
    <dbReference type="NCBI Taxonomy" id="118510"/>
    <lineage>
        <taxon>Eukaryota</taxon>
        <taxon>Viridiplantae</taxon>
        <taxon>Streptophyta</taxon>
        <taxon>Embryophyta</taxon>
        <taxon>Tracheophyta</taxon>
        <taxon>Spermatophyta</taxon>
        <taxon>Magnoliopsida</taxon>
        <taxon>eudicotyledons</taxon>
        <taxon>Gunneridae</taxon>
        <taxon>Pentapetalae</taxon>
        <taxon>asterids</taxon>
        <taxon>campanulids</taxon>
        <taxon>Asterales</taxon>
        <taxon>Asteraceae</taxon>
        <taxon>Asteroideae</taxon>
        <taxon>Anthemideae</taxon>
        <taxon>Anthemidinae</taxon>
        <taxon>Tanacetum</taxon>
    </lineage>
</organism>
<accession>A0A6L2NVD6</accession>
<name>A0A6L2NVD6_TANCI</name>
<dbReference type="InterPro" id="IPR016040">
    <property type="entry name" value="NAD(P)-bd_dom"/>
</dbReference>
<feature type="domain" description="NAD(P)-binding" evidence="1">
    <location>
        <begin position="2"/>
        <end position="76"/>
    </location>
</feature>